<keyword evidence="4" id="KW-0496">Mitochondrion</keyword>
<sequence>MSAPRLARSLATSALRPAPEASASAPRFTPKGRPIPTRPPRSTRVSLPSGFPEPPSYPPPASYFAELKDIESRLPANQATPKPHPLWAFFHVPPAALRKVAPKAQFPPDMGSLDRLDDEAASLASGRSWTAAELRLKSFEDLHTLWYVLLRERNVLATQREERRRAAIPPGYGGEVLTKRGFRCRKSMARIKYVLNERRLALIAAGGPLLPPAEPHFDVLSASAAIADTVTGVDMDTLQRQVAKKARKPKKAQKAQKTQPTAAQEAEIAAEIAADAAAEDAEIAAEQAAEKASEQAAESKAADAATTPKKD</sequence>
<dbReference type="PANTHER" id="PTHR21183:SF18">
    <property type="entry name" value="LARGE RIBOSOMAL SUBUNIT PROTEIN UL29M"/>
    <property type="match status" value="1"/>
</dbReference>
<dbReference type="InterPro" id="IPR010729">
    <property type="entry name" value="Ribosomal_uL29_mit"/>
</dbReference>
<evidence type="ECO:0000256" key="2">
    <source>
        <dbReference type="ARBA" id="ARBA00009254"/>
    </source>
</evidence>
<feature type="compositionally biased region" description="Basic residues" evidence="8">
    <location>
        <begin position="244"/>
        <end position="254"/>
    </location>
</feature>
<gene>
    <name evidence="9" type="primary">MRPL4</name>
    <name evidence="9" type="ORF">Q8F55_000526</name>
</gene>
<keyword evidence="10" id="KW-1185">Reference proteome</keyword>
<dbReference type="GO" id="GO:0005840">
    <property type="term" value="C:ribosome"/>
    <property type="evidence" value="ECO:0007669"/>
    <property type="project" value="UniProtKB-KW"/>
</dbReference>
<feature type="region of interest" description="Disordered" evidence="8">
    <location>
        <begin position="279"/>
        <end position="311"/>
    </location>
</feature>
<comment type="caution">
    <text evidence="9">The sequence shown here is derived from an EMBL/GenBank/DDBJ whole genome shotgun (WGS) entry which is preliminary data.</text>
</comment>
<dbReference type="PANTHER" id="PTHR21183">
    <property type="entry name" value="RIBOSOMAL PROTEIN L47, MITOCHONDRIAL-RELATED"/>
    <property type="match status" value="1"/>
</dbReference>
<evidence type="ECO:0000313" key="10">
    <source>
        <dbReference type="Proteomes" id="UP001565368"/>
    </source>
</evidence>
<comment type="subcellular location">
    <subcellularLocation>
        <location evidence="1">Mitochondrion</location>
    </subcellularLocation>
</comment>
<accession>A0ABR3QDI1</accession>
<evidence type="ECO:0000256" key="6">
    <source>
        <dbReference type="ARBA" id="ARBA00035289"/>
    </source>
</evidence>
<evidence type="ECO:0000256" key="3">
    <source>
        <dbReference type="ARBA" id="ARBA00022980"/>
    </source>
</evidence>
<evidence type="ECO:0000256" key="8">
    <source>
        <dbReference type="SAM" id="MobiDB-lite"/>
    </source>
</evidence>
<feature type="compositionally biased region" description="Low complexity" evidence="8">
    <location>
        <begin position="255"/>
        <end position="267"/>
    </location>
</feature>
<dbReference type="Proteomes" id="UP001565368">
    <property type="component" value="Unassembled WGS sequence"/>
</dbReference>
<comment type="similarity">
    <text evidence="2">Belongs to the universal ribosomal protein uL29 family.</text>
</comment>
<feature type="compositionally biased region" description="Low complexity" evidence="8">
    <location>
        <begin position="13"/>
        <end position="26"/>
    </location>
</feature>
<dbReference type="GeneID" id="95981569"/>
<feature type="region of interest" description="Disordered" evidence="8">
    <location>
        <begin position="244"/>
        <end position="267"/>
    </location>
</feature>
<evidence type="ECO:0000256" key="4">
    <source>
        <dbReference type="ARBA" id="ARBA00023128"/>
    </source>
</evidence>
<evidence type="ECO:0000256" key="7">
    <source>
        <dbReference type="ARBA" id="ARBA00035399"/>
    </source>
</evidence>
<proteinExistence type="inferred from homology"/>
<protein>
    <recommendedName>
        <fullName evidence="6">Large ribosomal subunit protein uL29m</fullName>
    </recommendedName>
    <alternativeName>
        <fullName evidence="7">54S ribosomal protein L4, mitochondrial</fullName>
    </alternativeName>
</protein>
<evidence type="ECO:0000256" key="5">
    <source>
        <dbReference type="ARBA" id="ARBA00023274"/>
    </source>
</evidence>
<dbReference type="RefSeq" id="XP_069212722.1">
    <property type="nucleotide sequence ID" value="XM_069349178.1"/>
</dbReference>
<dbReference type="Gene3D" id="6.10.330.20">
    <property type="match status" value="1"/>
</dbReference>
<name>A0ABR3QDI1_9TREE</name>
<reference evidence="9 10" key="1">
    <citation type="submission" date="2023-08" db="EMBL/GenBank/DDBJ databases">
        <title>Annotated Genome Sequence of Vanrija albida AlHP1.</title>
        <authorList>
            <person name="Herzog R."/>
        </authorList>
    </citation>
    <scope>NUCLEOTIDE SEQUENCE [LARGE SCALE GENOMIC DNA]</scope>
    <source>
        <strain evidence="9 10">AlHP1</strain>
    </source>
</reference>
<feature type="compositionally biased region" description="Low complexity" evidence="8">
    <location>
        <begin position="294"/>
        <end position="311"/>
    </location>
</feature>
<dbReference type="Pfam" id="PF06984">
    <property type="entry name" value="MRP-L47"/>
    <property type="match status" value="1"/>
</dbReference>
<keyword evidence="5" id="KW-0687">Ribonucleoprotein</keyword>
<feature type="region of interest" description="Disordered" evidence="8">
    <location>
        <begin position="1"/>
        <end position="58"/>
    </location>
</feature>
<evidence type="ECO:0000313" key="9">
    <source>
        <dbReference type="EMBL" id="KAL1412778.1"/>
    </source>
</evidence>
<dbReference type="InterPro" id="IPR038340">
    <property type="entry name" value="MRP-L47_sf"/>
</dbReference>
<keyword evidence="3 9" id="KW-0689">Ribosomal protein</keyword>
<dbReference type="EMBL" id="JBBXJM010000001">
    <property type="protein sequence ID" value="KAL1412778.1"/>
    <property type="molecule type" value="Genomic_DNA"/>
</dbReference>
<organism evidence="9 10">
    <name type="scientific">Vanrija albida</name>
    <dbReference type="NCBI Taxonomy" id="181172"/>
    <lineage>
        <taxon>Eukaryota</taxon>
        <taxon>Fungi</taxon>
        <taxon>Dikarya</taxon>
        <taxon>Basidiomycota</taxon>
        <taxon>Agaricomycotina</taxon>
        <taxon>Tremellomycetes</taxon>
        <taxon>Trichosporonales</taxon>
        <taxon>Trichosporonaceae</taxon>
        <taxon>Vanrija</taxon>
    </lineage>
</organism>
<evidence type="ECO:0000256" key="1">
    <source>
        <dbReference type="ARBA" id="ARBA00004173"/>
    </source>
</evidence>